<protein>
    <submittedName>
        <fullName evidence="2">Uncharacterized protein</fullName>
    </submittedName>
</protein>
<accession>A0A7G4YW92</accession>
<dbReference type="Proteomes" id="UP001231141">
    <property type="component" value="Segment"/>
</dbReference>
<dbReference type="EMBL" id="MN745083">
    <property type="protein sequence ID" value="QMU95573.1"/>
    <property type="molecule type" value="Genomic_RNA"/>
</dbReference>
<reference evidence="2" key="1">
    <citation type="journal article" date="2020" name="Microb. Ecol.">
        <title>The RNA Virome and Its Dynamics in an Invasive Fruit Fly, Bactrocera dorsalis, Imply Interactions Between Host and Viruses.</title>
        <authorList>
            <person name="Zhang W."/>
            <person name="Gu Q."/>
            <person name="Niu J."/>
            <person name="Wang J.J."/>
        </authorList>
    </citation>
    <scope>NUCLEOTIDE SEQUENCE</scope>
    <source>
        <strain evidence="2">BDTLV2.abc8</strain>
    </source>
</reference>
<organism evidence="2 3">
    <name type="scientific">Bactrocera dorsalis toti-like virus 2</name>
    <dbReference type="NCBI Taxonomy" id="2760898"/>
    <lineage>
        <taxon>Viruses</taxon>
        <taxon>Riboviria</taxon>
        <taxon>Orthornavirae</taxon>
        <taxon>Duplornaviricota</taxon>
        <taxon>Chrymotiviricetes</taxon>
        <taxon>Ghabrivirales</taxon>
        <taxon>Betatotivirineae</taxon>
        <taxon>Inseviridae</taxon>
        <taxon>Insevirus</taxon>
        <taxon>Insevirus jyuroku</taxon>
    </lineage>
</organism>
<evidence type="ECO:0000256" key="1">
    <source>
        <dbReference type="SAM" id="MobiDB-lite"/>
    </source>
</evidence>
<keyword evidence="3" id="KW-1185">Reference proteome</keyword>
<feature type="compositionally biased region" description="Low complexity" evidence="1">
    <location>
        <begin position="149"/>
        <end position="159"/>
    </location>
</feature>
<feature type="region of interest" description="Disordered" evidence="1">
    <location>
        <begin position="69"/>
        <end position="174"/>
    </location>
</feature>
<feature type="compositionally biased region" description="Polar residues" evidence="1">
    <location>
        <begin position="69"/>
        <end position="92"/>
    </location>
</feature>
<sequence length="1046" mass="115287">MVEFDTSVSLGTSQYAFNSSCLATDAASLKEIQAKSDTDQTATINGLSHITAQHNGVRTNNGVIPALSQNQEPLSHTPPRKNTQPDQPGVSTRSNARRAGGGDGNGRPAQQPGGSGGDGSDPNLLGRLAPRGDPPSRQGGAPPNPGDPDPSGSTGNQASSGGGGGPQHGGTAKERENKLVATVPSEVLSIIAKMFTDPIPNPTPQGLEYMPSGTEVLRNKLEEDFTRYSPVMWADPLIPYEIKVVDGDVAPDDVTAIGVDVNNGFSKTPTLGLSALGIQIKTIVDAEISQTGAIRALMPVAGLKDQRSIATVMHMCDIDSGPQLDEAALMRILLLQCATMDAYQQVYTSSAVNSFAINMCVKRADCSLTWTKCLDTSDKLQIGSATSTSNLYFRTIDEYAALISGNATDGIYIRDKSKNRIDISDVVFVPVKSAWRGQAWLVPYILSFTTTTWWNHAITVDVKYTNTVAEKTAGNTMKARFMPRAATVYIPGSFTNICLIVTDSTRQSFPDNQDYIVCRGITASRSGNFEFAEQAYAYLGRRVDTSVRGMAITDITQALNHMIEHMCTRTEFRQLQVKCAVLSTSRFNGFGCYPTPDAPAKAPESGETDRDHIFGPATFNTKDSIKIGTYKLPDLVSLTNDDRKNRLEALKTWRCDPLGYFSYGLVNTKKDESHKPCIYEYKAGCLQYQLSETSANMRVLRSCGIFVQDPDTDRHILQKPVDVYNTTIGYGSLILGLSNWAFMELGVTVFEHNRTSRRWRCLHDQYLELWPVLTSDFVVRTSEFVDRSIDIEKYQKLWGWVMNQRSKPENVPTTWTDTHYSWNCPWWYVAAIATKFDHKFLVKTNPNGELVMDQDHGDSNNMLGWLISPSESNQYDLSLLTSSCQYERRVRRSKPAFFDILTPTSNGKDEGYNFLSWDLNSVLDAKKTDFRSKAKSSPPDTAGVVELNIVVFPSARMLKMHTCPRSFVSIDNRVDGRDESTYPVISNGLKWPDPWLDWLLKGGMAVLPHVITGNWIGALGSGLAVVVDALAEWAASQEAKNQTFRE</sequence>
<evidence type="ECO:0000313" key="2">
    <source>
        <dbReference type="EMBL" id="QMU95573.1"/>
    </source>
</evidence>
<name>A0A7G4YW92_9VIRU</name>
<evidence type="ECO:0000313" key="3">
    <source>
        <dbReference type="Proteomes" id="UP001231141"/>
    </source>
</evidence>
<proteinExistence type="predicted"/>